<dbReference type="InterPro" id="IPR012674">
    <property type="entry name" value="Calycin"/>
</dbReference>
<evidence type="ECO:0000313" key="3">
    <source>
        <dbReference type="EMBL" id="KAJ1984730.1"/>
    </source>
</evidence>
<dbReference type="InterPro" id="IPR045165">
    <property type="entry name" value="Nitrobindin"/>
</dbReference>
<keyword evidence="4" id="KW-1185">Reference proteome</keyword>
<dbReference type="PANTHER" id="PTHR15854:SF4">
    <property type="entry name" value="PEROXYNITRITE ISOMERASE THAP4"/>
    <property type="match status" value="1"/>
</dbReference>
<comment type="caution">
    <text evidence="3">The sequence shown here is derived from an EMBL/GenBank/DDBJ whole genome shotgun (WGS) entry which is preliminary data.</text>
</comment>
<name>A0A9W8EBU7_9FUNG</name>
<sequence>MAPSLPPSLVPLAPLIGRWKGKGMILPGDTEYQEELVFDHTSFPQKPILSVTQHTFRMADGQPLHAESGFIRAPPASRQGEALTQPIAFDKLQPPPVRSFVESPWTLAKNYTYLYRGPEVDENDMSTENQIDTHYIRTETNPVHQYTEWIMAYPFGMTSVEAGWATPLQSEGGADSAVLLDTWVYPSLTSAAEAEAASMTGKGSDGQTIVKPFTTLGHSATTKPPATTGFRRILRVTGGNKLHYEFYMQNAKDKGLYLHLYAELTKFE</sequence>
<accession>A0A9W8EBU7</accession>
<proteinExistence type="predicted"/>
<dbReference type="Proteomes" id="UP001151582">
    <property type="component" value="Unassembled WGS sequence"/>
</dbReference>
<dbReference type="AlphaFoldDB" id="A0A9W8EBU7"/>
<dbReference type="EMBL" id="JANBQB010000012">
    <property type="protein sequence ID" value="KAJ1984730.1"/>
    <property type="molecule type" value="Genomic_DNA"/>
</dbReference>
<reference evidence="3" key="1">
    <citation type="submission" date="2022-07" db="EMBL/GenBank/DDBJ databases">
        <title>Phylogenomic reconstructions and comparative analyses of Kickxellomycotina fungi.</title>
        <authorList>
            <person name="Reynolds N.K."/>
            <person name="Stajich J.E."/>
            <person name="Barry K."/>
            <person name="Grigoriev I.V."/>
            <person name="Crous P."/>
            <person name="Smith M.E."/>
        </authorList>
    </citation>
    <scope>NUCLEOTIDE SEQUENCE</scope>
    <source>
        <strain evidence="3">RSA 567</strain>
    </source>
</reference>
<comment type="catalytic activity">
    <reaction evidence="1">
        <text>peroxynitrite = nitrate</text>
        <dbReference type="Rhea" id="RHEA:63116"/>
        <dbReference type="ChEBI" id="CHEBI:17632"/>
        <dbReference type="ChEBI" id="CHEBI:25941"/>
    </reaction>
    <physiologicalReaction direction="left-to-right" evidence="1">
        <dbReference type="Rhea" id="RHEA:63117"/>
    </physiologicalReaction>
</comment>
<protein>
    <recommendedName>
        <fullName evidence="2">THAP4-like heme-binding domain-containing protein</fullName>
    </recommendedName>
</protein>
<dbReference type="Pfam" id="PF08768">
    <property type="entry name" value="THAP4_heme-bd"/>
    <property type="match status" value="1"/>
</dbReference>
<dbReference type="SUPFAM" id="SSF50814">
    <property type="entry name" value="Lipocalins"/>
    <property type="match status" value="1"/>
</dbReference>
<dbReference type="OrthoDB" id="58529at2759"/>
<evidence type="ECO:0000256" key="1">
    <source>
        <dbReference type="ARBA" id="ARBA00036993"/>
    </source>
</evidence>
<dbReference type="Gene3D" id="2.40.128.20">
    <property type="match status" value="1"/>
</dbReference>
<evidence type="ECO:0000313" key="4">
    <source>
        <dbReference type="Proteomes" id="UP001151582"/>
    </source>
</evidence>
<feature type="domain" description="THAP4-like heme-binding" evidence="2">
    <location>
        <begin position="9"/>
        <end position="82"/>
    </location>
</feature>
<gene>
    <name evidence="3" type="ORF">H4R34_000492</name>
</gene>
<dbReference type="InterPro" id="IPR014878">
    <property type="entry name" value="THAP4-like_heme-bd"/>
</dbReference>
<dbReference type="PANTHER" id="PTHR15854">
    <property type="entry name" value="THAP4 PROTEIN"/>
    <property type="match status" value="1"/>
</dbReference>
<organism evidence="3 4">
    <name type="scientific">Dimargaris verticillata</name>
    <dbReference type="NCBI Taxonomy" id="2761393"/>
    <lineage>
        <taxon>Eukaryota</taxon>
        <taxon>Fungi</taxon>
        <taxon>Fungi incertae sedis</taxon>
        <taxon>Zoopagomycota</taxon>
        <taxon>Kickxellomycotina</taxon>
        <taxon>Dimargaritomycetes</taxon>
        <taxon>Dimargaritales</taxon>
        <taxon>Dimargaritaceae</taxon>
        <taxon>Dimargaris</taxon>
    </lineage>
</organism>
<evidence type="ECO:0000259" key="2">
    <source>
        <dbReference type="Pfam" id="PF08768"/>
    </source>
</evidence>